<reference evidence="4 5" key="1">
    <citation type="submission" date="2018-10" db="EMBL/GenBank/DDBJ databases">
        <title>Fifty Aureobasidium pullulans genomes reveal a recombining polyextremotolerant generalist.</title>
        <authorList>
            <person name="Gostincar C."/>
            <person name="Turk M."/>
            <person name="Zajc J."/>
            <person name="Gunde-Cimerman N."/>
        </authorList>
    </citation>
    <scope>NUCLEOTIDE SEQUENCE [LARGE SCALE GENOMIC DNA]</scope>
    <source>
        <strain evidence="4 5">EXF-3380</strain>
    </source>
</reference>
<dbReference type="Pfam" id="PF03870">
    <property type="entry name" value="RNA_pol_Rpb8"/>
    <property type="match status" value="1"/>
</dbReference>
<dbReference type="GO" id="GO:0005665">
    <property type="term" value="C:RNA polymerase II, core complex"/>
    <property type="evidence" value="ECO:0007669"/>
    <property type="project" value="TreeGrafter"/>
</dbReference>
<dbReference type="PIRSF" id="PIRSF000779">
    <property type="entry name" value="RNA_pol_Rpb8"/>
    <property type="match status" value="1"/>
</dbReference>
<accession>A0A4S8TXR4</accession>
<dbReference type="PANTHER" id="PTHR10917:SF0">
    <property type="entry name" value="DNA-DIRECTED RNA POLYMERASES I, II, AND III SUBUNIT RPABC3"/>
    <property type="match status" value="1"/>
</dbReference>
<dbReference type="GO" id="GO:0005736">
    <property type="term" value="C:RNA polymerase I complex"/>
    <property type="evidence" value="ECO:0007669"/>
    <property type="project" value="TreeGrafter"/>
</dbReference>
<dbReference type="InterPro" id="IPR005570">
    <property type="entry name" value="RPABC3"/>
</dbReference>
<comment type="subcellular location">
    <subcellularLocation>
        <location evidence="1">Nucleus</location>
    </subcellularLocation>
</comment>
<evidence type="ECO:0000256" key="1">
    <source>
        <dbReference type="ARBA" id="ARBA00004123"/>
    </source>
</evidence>
<dbReference type="GO" id="GO:0003899">
    <property type="term" value="F:DNA-directed RNA polymerase activity"/>
    <property type="evidence" value="ECO:0007669"/>
    <property type="project" value="InterPro"/>
</dbReference>
<comment type="caution">
    <text evidence="4">The sequence shown here is derived from an EMBL/GenBank/DDBJ whole genome shotgun (WGS) entry which is preliminary data.</text>
</comment>
<dbReference type="SMART" id="SM00658">
    <property type="entry name" value="RPOL8c"/>
    <property type="match status" value="1"/>
</dbReference>
<dbReference type="Proteomes" id="UP000304947">
    <property type="component" value="Unassembled WGS sequence"/>
</dbReference>
<dbReference type="GO" id="GO:0005666">
    <property type="term" value="C:RNA polymerase III complex"/>
    <property type="evidence" value="ECO:0007669"/>
    <property type="project" value="TreeGrafter"/>
</dbReference>
<comment type="similarity">
    <text evidence="2">Belongs to the eukaryotic RPB8 RNA polymerase subunit family.</text>
</comment>
<evidence type="ECO:0008006" key="6">
    <source>
        <dbReference type="Google" id="ProtNLM"/>
    </source>
</evidence>
<sequence length="109" mass="12104">MADATLFDDTFTLTGLNNQKYDRVSRVTATSADSQTILSLDINHEIYPLAVGETVQVVLASTLNLDGTKEEAGKGWREKGAEENSLADMFDYVCWGKVYRFEEGEGENM</sequence>
<evidence type="ECO:0000256" key="2">
    <source>
        <dbReference type="ARBA" id="ARBA00008912"/>
    </source>
</evidence>
<dbReference type="InterPro" id="IPR012340">
    <property type="entry name" value="NA-bd_OB-fold"/>
</dbReference>
<dbReference type="AlphaFoldDB" id="A0A4S8TXR4"/>
<dbReference type="PANTHER" id="PTHR10917">
    <property type="entry name" value="DNA-DIRECTED RNA POLYMERASES I, II, AND III SUBUNIT RPABC3"/>
    <property type="match status" value="1"/>
</dbReference>
<dbReference type="SUPFAM" id="SSF50249">
    <property type="entry name" value="Nucleic acid-binding proteins"/>
    <property type="match status" value="1"/>
</dbReference>
<evidence type="ECO:0000313" key="4">
    <source>
        <dbReference type="EMBL" id="TIA76414.1"/>
    </source>
</evidence>
<dbReference type="EMBL" id="QZBU01000005">
    <property type="protein sequence ID" value="TIA76414.1"/>
    <property type="molecule type" value="Genomic_DNA"/>
</dbReference>
<gene>
    <name evidence="4" type="ORF">D6C83_00064</name>
</gene>
<proteinExistence type="inferred from homology"/>
<evidence type="ECO:0000256" key="3">
    <source>
        <dbReference type="ARBA" id="ARBA00023242"/>
    </source>
</evidence>
<organism evidence="4 5">
    <name type="scientific">Aureobasidium pullulans</name>
    <name type="common">Black yeast</name>
    <name type="synonym">Pullularia pullulans</name>
    <dbReference type="NCBI Taxonomy" id="5580"/>
    <lineage>
        <taxon>Eukaryota</taxon>
        <taxon>Fungi</taxon>
        <taxon>Dikarya</taxon>
        <taxon>Ascomycota</taxon>
        <taxon>Pezizomycotina</taxon>
        <taxon>Dothideomycetes</taxon>
        <taxon>Dothideomycetidae</taxon>
        <taxon>Dothideales</taxon>
        <taxon>Saccotheciaceae</taxon>
        <taxon>Aureobasidium</taxon>
    </lineage>
</organism>
<dbReference type="Gene3D" id="2.40.50.140">
    <property type="entry name" value="Nucleic acid-binding proteins"/>
    <property type="match status" value="1"/>
</dbReference>
<evidence type="ECO:0000313" key="5">
    <source>
        <dbReference type="Proteomes" id="UP000304947"/>
    </source>
</evidence>
<dbReference type="GO" id="GO:0006351">
    <property type="term" value="P:DNA-templated transcription"/>
    <property type="evidence" value="ECO:0007669"/>
    <property type="project" value="InterPro"/>
</dbReference>
<protein>
    <recommendedName>
        <fullName evidence="6">Nucleic acid-binding protein</fullName>
    </recommendedName>
</protein>
<name>A0A4S8TXR4_AURPU</name>
<keyword evidence="3" id="KW-0539">Nucleus</keyword>